<evidence type="ECO:0000313" key="4">
    <source>
        <dbReference type="Proteomes" id="UP001172082"/>
    </source>
</evidence>
<dbReference type="PANTHER" id="PTHR22901">
    <property type="entry name" value="SIALATE O-ACETYLESTERASE"/>
    <property type="match status" value="1"/>
</dbReference>
<feature type="domain" description="Sialate O-acetylesterase" evidence="2">
    <location>
        <begin position="109"/>
        <end position="333"/>
    </location>
</feature>
<evidence type="ECO:0000256" key="1">
    <source>
        <dbReference type="ARBA" id="ARBA00022801"/>
    </source>
</evidence>
<protein>
    <submittedName>
        <fullName evidence="3">Sialate O-acetylesterase</fullName>
    </submittedName>
</protein>
<evidence type="ECO:0000259" key="2">
    <source>
        <dbReference type="Pfam" id="PF03629"/>
    </source>
</evidence>
<dbReference type="SUPFAM" id="SSF52266">
    <property type="entry name" value="SGNH hydrolase"/>
    <property type="match status" value="1"/>
</dbReference>
<name>A0ABT8KNZ0_9BACT</name>
<dbReference type="InterPro" id="IPR005181">
    <property type="entry name" value="SASA"/>
</dbReference>
<dbReference type="InterPro" id="IPR036514">
    <property type="entry name" value="SGNH_hydro_sf"/>
</dbReference>
<gene>
    <name evidence="3" type="ORF">QQ008_13765</name>
</gene>
<keyword evidence="1" id="KW-0378">Hydrolase</keyword>
<dbReference type="Pfam" id="PF03629">
    <property type="entry name" value="SASA"/>
    <property type="match status" value="1"/>
</dbReference>
<dbReference type="InterPro" id="IPR039329">
    <property type="entry name" value="SIAE"/>
</dbReference>
<proteinExistence type="predicted"/>
<evidence type="ECO:0000313" key="3">
    <source>
        <dbReference type="EMBL" id="MDN5202449.1"/>
    </source>
</evidence>
<sequence length="487" mass="54456">MSKMVKAGLTFFVLLLIAQPLFAEIRLPAIVSSNMVLQRNTTVRLWGWAEVNEKITIETSWSRDKIETWAEDNGQWSVSVETTGSKSPQNISIRSNQSDISLDNILFGEVWLCSGQSNMELPLRGYRGEPVFGSNMAVAKSNNPNLRLFTVERAGSKTKLDEIGKHISWQQASPESVSGFSAVAYFFGQQLQEILDVPVGLIHSSCGASSIEAWMSEEALVGLKKVDLTDVDISRNANHIPSALFNAMINPLVPYTIKGVLWYQGEGNMTEPEMYKKLFPAMVKDWRDRWGLGNFPFYFTQIAPFIYGGNEAFQSVQNSAFFREAQLQCLDLIPDSGIAITIDIGDDYCIHPPEKKEVADRLLFNALNQTYGYTSVDHASPIFVSRSIKNGGIVLRFKNAETGLYSFEGLKGFEIAGADKVFYPATAKIINSNEVFVKSDEITEPVAVRYAWRNWTVGTLYDINLLPASSFRTDMWDDATMKKMEGN</sequence>
<dbReference type="Proteomes" id="UP001172082">
    <property type="component" value="Unassembled WGS sequence"/>
</dbReference>
<reference evidence="3" key="1">
    <citation type="submission" date="2023-06" db="EMBL/GenBank/DDBJ databases">
        <title>Genomic of Parafulvivirga corallium.</title>
        <authorList>
            <person name="Wang G."/>
        </authorList>
    </citation>
    <scope>NUCLEOTIDE SEQUENCE</scope>
    <source>
        <strain evidence="3">BMA10</strain>
    </source>
</reference>
<dbReference type="Gene3D" id="3.40.50.1110">
    <property type="entry name" value="SGNH hydrolase"/>
    <property type="match status" value="1"/>
</dbReference>
<accession>A0ABT8KNZ0</accession>
<keyword evidence="4" id="KW-1185">Reference proteome</keyword>
<comment type="caution">
    <text evidence="3">The sequence shown here is derived from an EMBL/GenBank/DDBJ whole genome shotgun (WGS) entry which is preliminary data.</text>
</comment>
<organism evidence="3 4">
    <name type="scientific">Splendidivirga corallicola</name>
    <dbReference type="NCBI Taxonomy" id="3051826"/>
    <lineage>
        <taxon>Bacteria</taxon>
        <taxon>Pseudomonadati</taxon>
        <taxon>Bacteroidota</taxon>
        <taxon>Cytophagia</taxon>
        <taxon>Cytophagales</taxon>
        <taxon>Splendidivirgaceae</taxon>
        <taxon>Splendidivirga</taxon>
    </lineage>
</organism>
<dbReference type="PANTHER" id="PTHR22901:SF0">
    <property type="entry name" value="SIALATE O-ACETYLESTERASE"/>
    <property type="match status" value="1"/>
</dbReference>
<dbReference type="EMBL" id="JAUJEA010000004">
    <property type="protein sequence ID" value="MDN5202449.1"/>
    <property type="molecule type" value="Genomic_DNA"/>
</dbReference>
<dbReference type="RefSeq" id="WP_346752473.1">
    <property type="nucleotide sequence ID" value="NZ_JAUJEA010000004.1"/>
</dbReference>